<keyword evidence="6 9" id="KW-1133">Transmembrane helix</keyword>
<evidence type="ECO:0000259" key="10">
    <source>
        <dbReference type="Pfam" id="PF04290"/>
    </source>
</evidence>
<name>A0A1L1PY10_HYDIT</name>
<proteinExistence type="inferred from homology"/>
<keyword evidence="2 9" id="KW-0813">Transport</keyword>
<sequence length="163" mass="17537">MAHAREGRVERALKAVGTLSLLALMLIVFVDVAGRNLFNSPLLWGTEVMEVLLGLMVFVFYPVLARRHGHIVVDLVPVPRALRGFQRLLAGAVGAALFGVIAWTCGRQAIRSAGYGDASAILGIPTAWVLWGMALLSCLSAMIFLAQALGAWRREAVLAEEAN</sequence>
<evidence type="ECO:0000256" key="3">
    <source>
        <dbReference type="ARBA" id="ARBA00022475"/>
    </source>
</evidence>
<organism evidence="11 12">
    <name type="scientific">Hydrogenophaga intermedia</name>
    <dbReference type="NCBI Taxonomy" id="65786"/>
    <lineage>
        <taxon>Bacteria</taxon>
        <taxon>Pseudomonadati</taxon>
        <taxon>Pseudomonadota</taxon>
        <taxon>Betaproteobacteria</taxon>
        <taxon>Burkholderiales</taxon>
        <taxon>Comamonadaceae</taxon>
        <taxon>Hydrogenophaga</taxon>
    </lineage>
</organism>
<evidence type="ECO:0000256" key="6">
    <source>
        <dbReference type="ARBA" id="ARBA00022989"/>
    </source>
</evidence>
<dbReference type="InterPro" id="IPR007387">
    <property type="entry name" value="TRAP_DctQ"/>
</dbReference>
<feature type="transmembrane region" description="Helical" evidence="9">
    <location>
        <begin position="124"/>
        <end position="146"/>
    </location>
</feature>
<evidence type="ECO:0000256" key="2">
    <source>
        <dbReference type="ARBA" id="ARBA00022448"/>
    </source>
</evidence>
<reference evidence="12" key="2">
    <citation type="submission" date="2014-11" db="EMBL/GenBank/DDBJ databases">
        <title>Draft genome sequence of Hydrogenophaga intermedia S1.</title>
        <authorList>
            <person name="Gan H.M."/>
            <person name="Chew T.H."/>
            <person name="Stolz A."/>
        </authorList>
    </citation>
    <scope>NUCLEOTIDE SEQUENCE [LARGE SCALE GENOMIC DNA]</scope>
    <source>
        <strain evidence="12">S1</strain>
    </source>
</reference>
<evidence type="ECO:0000313" key="12">
    <source>
        <dbReference type="Proteomes" id="UP000028878"/>
    </source>
</evidence>
<dbReference type="InterPro" id="IPR055348">
    <property type="entry name" value="DctQ"/>
</dbReference>
<dbReference type="Proteomes" id="UP000028878">
    <property type="component" value="Unassembled WGS sequence"/>
</dbReference>
<dbReference type="GO" id="GO:0015740">
    <property type="term" value="P:C4-dicarboxylate transport"/>
    <property type="evidence" value="ECO:0007669"/>
    <property type="project" value="TreeGrafter"/>
</dbReference>
<reference evidence="12" key="1">
    <citation type="submission" date="2014-02" db="EMBL/GenBank/DDBJ databases">
        <authorList>
            <person name="Gan H."/>
        </authorList>
    </citation>
    <scope>NUCLEOTIDE SEQUENCE [LARGE SCALE GENOMIC DNA]</scope>
    <source>
        <strain evidence="12">S1</strain>
    </source>
</reference>
<evidence type="ECO:0000256" key="4">
    <source>
        <dbReference type="ARBA" id="ARBA00022519"/>
    </source>
</evidence>
<dbReference type="RefSeq" id="WP_009516093.1">
    <property type="nucleotide sequence ID" value="NZ_CCAE010000069.1"/>
</dbReference>
<evidence type="ECO:0000256" key="5">
    <source>
        <dbReference type="ARBA" id="ARBA00022692"/>
    </source>
</evidence>
<feature type="transmembrane region" description="Helical" evidence="9">
    <location>
        <begin position="12"/>
        <end position="30"/>
    </location>
</feature>
<comment type="function">
    <text evidence="9">Part of the tripartite ATP-independent periplasmic (TRAP) transport system.</text>
</comment>
<comment type="subcellular location">
    <subcellularLocation>
        <location evidence="1 9">Cell inner membrane</location>
        <topology evidence="1 9">Multi-pass membrane protein</topology>
    </subcellularLocation>
</comment>
<feature type="transmembrane region" description="Helical" evidence="9">
    <location>
        <begin position="42"/>
        <end position="64"/>
    </location>
</feature>
<evidence type="ECO:0000256" key="7">
    <source>
        <dbReference type="ARBA" id="ARBA00023136"/>
    </source>
</evidence>
<evidence type="ECO:0000256" key="9">
    <source>
        <dbReference type="RuleBase" id="RU369079"/>
    </source>
</evidence>
<comment type="similarity">
    <text evidence="8 9">Belongs to the TRAP transporter small permease family.</text>
</comment>
<evidence type="ECO:0000256" key="1">
    <source>
        <dbReference type="ARBA" id="ARBA00004429"/>
    </source>
</evidence>
<feature type="transmembrane region" description="Helical" evidence="9">
    <location>
        <begin position="85"/>
        <end position="104"/>
    </location>
</feature>
<dbReference type="PANTHER" id="PTHR35011">
    <property type="entry name" value="2,3-DIKETO-L-GULONATE TRAP TRANSPORTER SMALL PERMEASE PROTEIN YIAM"/>
    <property type="match status" value="1"/>
</dbReference>
<keyword evidence="5 9" id="KW-0812">Transmembrane</keyword>
<dbReference type="Pfam" id="PF04290">
    <property type="entry name" value="DctQ"/>
    <property type="match status" value="1"/>
</dbReference>
<evidence type="ECO:0000313" key="11">
    <source>
        <dbReference type="EMBL" id="CDN90205.1"/>
    </source>
</evidence>
<keyword evidence="7 9" id="KW-0472">Membrane</keyword>
<feature type="domain" description="Tripartite ATP-independent periplasmic transporters DctQ component" evidence="10">
    <location>
        <begin position="24"/>
        <end position="154"/>
    </location>
</feature>
<keyword evidence="4 9" id="KW-0997">Cell inner membrane</keyword>
<dbReference type="AlphaFoldDB" id="A0A1L1PY10"/>
<evidence type="ECO:0000256" key="8">
    <source>
        <dbReference type="ARBA" id="ARBA00038436"/>
    </source>
</evidence>
<keyword evidence="3" id="KW-1003">Cell membrane</keyword>
<dbReference type="PANTHER" id="PTHR35011:SF10">
    <property type="entry name" value="TRAP TRANSPORTER SMALL PERMEASE PROTEIN"/>
    <property type="match status" value="1"/>
</dbReference>
<dbReference type="GO" id="GO:0022857">
    <property type="term" value="F:transmembrane transporter activity"/>
    <property type="evidence" value="ECO:0007669"/>
    <property type="project" value="UniProtKB-UniRule"/>
</dbReference>
<protein>
    <recommendedName>
        <fullName evidence="9">TRAP transporter small permease protein</fullName>
    </recommendedName>
</protein>
<dbReference type="EMBL" id="CCAE010000069">
    <property type="protein sequence ID" value="CDN90205.1"/>
    <property type="molecule type" value="Genomic_DNA"/>
</dbReference>
<comment type="subunit">
    <text evidence="9">The complex comprises the extracytoplasmic solute receptor protein and the two transmembrane proteins.</text>
</comment>
<gene>
    <name evidence="11" type="ORF">BN948_04647</name>
</gene>
<accession>A0A1L1PY10</accession>
<dbReference type="GO" id="GO:0005886">
    <property type="term" value="C:plasma membrane"/>
    <property type="evidence" value="ECO:0007669"/>
    <property type="project" value="UniProtKB-SubCell"/>
</dbReference>
<keyword evidence="12" id="KW-1185">Reference proteome</keyword>